<organism evidence="1 2">
    <name type="scientific">Eretmocerus hayati</name>
    <dbReference type="NCBI Taxonomy" id="131215"/>
    <lineage>
        <taxon>Eukaryota</taxon>
        <taxon>Metazoa</taxon>
        <taxon>Ecdysozoa</taxon>
        <taxon>Arthropoda</taxon>
        <taxon>Hexapoda</taxon>
        <taxon>Insecta</taxon>
        <taxon>Pterygota</taxon>
        <taxon>Neoptera</taxon>
        <taxon>Endopterygota</taxon>
        <taxon>Hymenoptera</taxon>
        <taxon>Apocrita</taxon>
        <taxon>Proctotrupomorpha</taxon>
        <taxon>Chalcidoidea</taxon>
        <taxon>Aphelinidae</taxon>
        <taxon>Aphelininae</taxon>
        <taxon>Eretmocerus</taxon>
    </lineage>
</organism>
<gene>
    <name evidence="1" type="ORF">QAD02_021053</name>
</gene>
<reference evidence="1" key="1">
    <citation type="submission" date="2023-04" db="EMBL/GenBank/DDBJ databases">
        <title>A chromosome-level genome assembly of the parasitoid wasp Eretmocerus hayati.</title>
        <authorList>
            <person name="Zhong Y."/>
            <person name="Liu S."/>
            <person name="Liu Y."/>
        </authorList>
    </citation>
    <scope>NUCLEOTIDE SEQUENCE</scope>
    <source>
        <strain evidence="1">ZJU_SS_LIU_2023</strain>
    </source>
</reference>
<protein>
    <submittedName>
        <fullName evidence="1">Uncharacterized protein</fullName>
    </submittedName>
</protein>
<accession>A0ACC2PTY8</accession>
<dbReference type="Proteomes" id="UP001239111">
    <property type="component" value="Chromosome 1"/>
</dbReference>
<name>A0ACC2PTY8_9HYME</name>
<proteinExistence type="predicted"/>
<keyword evidence="2" id="KW-1185">Reference proteome</keyword>
<evidence type="ECO:0000313" key="1">
    <source>
        <dbReference type="EMBL" id="KAJ8685260.1"/>
    </source>
</evidence>
<comment type="caution">
    <text evidence="1">The sequence shown here is derived from an EMBL/GenBank/DDBJ whole genome shotgun (WGS) entry which is preliminary data.</text>
</comment>
<sequence>MPNKERSLEQTITRESWRMKNLYPLHSLSEVMPQQKPLVTLQPAQPETDLISVHTDSDRADSGTRETPQAEYTDRSSDHERTSRVAGISLDPLLETIGIPIVKSPAVSMNRNSEMQNQKVTDYFHTLSEVSESMKAIPKITNIEVMKSPKFKFQNSEITIISGMENSKFTGDSAEDSRVKNQDYWLNSSMHNSDGNGVSGIVGPIKLPYNVPCEQRENEQHKWQAKNDRKNQRQSDNIEPQIELRGDESTISVRDDGTI</sequence>
<dbReference type="EMBL" id="CM056741">
    <property type="protein sequence ID" value="KAJ8685260.1"/>
    <property type="molecule type" value="Genomic_DNA"/>
</dbReference>
<evidence type="ECO:0000313" key="2">
    <source>
        <dbReference type="Proteomes" id="UP001239111"/>
    </source>
</evidence>